<reference evidence="2 3" key="1">
    <citation type="submission" date="2019-02" db="EMBL/GenBank/DDBJ databases">
        <title>Genomic Encyclopedia of Type Strains, Phase IV (KMG-IV): sequencing the most valuable type-strain genomes for metagenomic binning, comparative biology and taxonomic classification.</title>
        <authorList>
            <person name="Goeker M."/>
        </authorList>
    </citation>
    <scope>NUCLEOTIDE SEQUENCE [LARGE SCALE GENOMIC DNA]</scope>
    <source>
        <strain evidence="2 3">DSM 101727</strain>
    </source>
</reference>
<dbReference type="CDD" id="cd02440">
    <property type="entry name" value="AdoMet_MTases"/>
    <property type="match status" value="1"/>
</dbReference>
<keyword evidence="2" id="KW-0808">Transferase</keyword>
<dbReference type="PANTHER" id="PTHR43591:SF24">
    <property type="entry name" value="2-METHOXY-6-POLYPRENYL-1,4-BENZOQUINOL METHYLASE, MITOCHONDRIAL"/>
    <property type="match status" value="1"/>
</dbReference>
<organism evidence="2 3">
    <name type="scientific">Herbihabitans rhizosphaerae</name>
    <dbReference type="NCBI Taxonomy" id="1872711"/>
    <lineage>
        <taxon>Bacteria</taxon>
        <taxon>Bacillati</taxon>
        <taxon>Actinomycetota</taxon>
        <taxon>Actinomycetes</taxon>
        <taxon>Pseudonocardiales</taxon>
        <taxon>Pseudonocardiaceae</taxon>
        <taxon>Herbihabitans</taxon>
    </lineage>
</organism>
<evidence type="ECO:0000259" key="1">
    <source>
        <dbReference type="Pfam" id="PF08241"/>
    </source>
</evidence>
<keyword evidence="2" id="KW-0489">Methyltransferase</keyword>
<evidence type="ECO:0000313" key="3">
    <source>
        <dbReference type="Proteomes" id="UP000294257"/>
    </source>
</evidence>
<sequence length="219" mass="23088">MGNVWQSRTIGRLNGAIYDRGIENERIAKLAGGLLWATDVGQIFEAMRAPRSLPDGAAVLDVPCGGGIAIKHLGVVPDLRYVAADISVDMLNRARKRAEEVGVPDVEFVEASIEHLPFADGEFDMCLCFNGLHCLPDPPAAVTEIARCLRAGGRLVGDMIVRGAGLRFDLNVAGLRTIGAFGPGGTADDLAGWLTTGGLRIETLTLSGAVAHFEAVKPG</sequence>
<name>A0A4Q7KG12_9PSEU</name>
<dbReference type="GO" id="GO:0032259">
    <property type="term" value="P:methylation"/>
    <property type="evidence" value="ECO:0007669"/>
    <property type="project" value="UniProtKB-KW"/>
</dbReference>
<dbReference type="InterPro" id="IPR013216">
    <property type="entry name" value="Methyltransf_11"/>
</dbReference>
<feature type="domain" description="Methyltransferase type 11" evidence="1">
    <location>
        <begin position="60"/>
        <end position="156"/>
    </location>
</feature>
<dbReference type="RefSeq" id="WP_207222820.1">
    <property type="nucleotide sequence ID" value="NZ_SGWQ01000011.1"/>
</dbReference>
<dbReference type="PANTHER" id="PTHR43591">
    <property type="entry name" value="METHYLTRANSFERASE"/>
    <property type="match status" value="1"/>
</dbReference>
<evidence type="ECO:0000313" key="2">
    <source>
        <dbReference type="EMBL" id="RZS32832.1"/>
    </source>
</evidence>
<dbReference type="Pfam" id="PF08241">
    <property type="entry name" value="Methyltransf_11"/>
    <property type="match status" value="1"/>
</dbReference>
<dbReference type="SUPFAM" id="SSF53335">
    <property type="entry name" value="S-adenosyl-L-methionine-dependent methyltransferases"/>
    <property type="match status" value="1"/>
</dbReference>
<dbReference type="Gene3D" id="3.40.50.150">
    <property type="entry name" value="Vaccinia Virus protein VP39"/>
    <property type="match status" value="1"/>
</dbReference>
<keyword evidence="3" id="KW-1185">Reference proteome</keyword>
<protein>
    <submittedName>
        <fullName evidence="2">Methyltransferase family protein</fullName>
    </submittedName>
</protein>
<dbReference type="GO" id="GO:0008757">
    <property type="term" value="F:S-adenosylmethionine-dependent methyltransferase activity"/>
    <property type="evidence" value="ECO:0007669"/>
    <property type="project" value="InterPro"/>
</dbReference>
<dbReference type="AlphaFoldDB" id="A0A4Q7KG12"/>
<accession>A0A4Q7KG12</accession>
<dbReference type="Proteomes" id="UP000294257">
    <property type="component" value="Unassembled WGS sequence"/>
</dbReference>
<comment type="caution">
    <text evidence="2">The sequence shown here is derived from an EMBL/GenBank/DDBJ whole genome shotgun (WGS) entry which is preliminary data.</text>
</comment>
<gene>
    <name evidence="2" type="ORF">EV193_111217</name>
</gene>
<dbReference type="EMBL" id="SGWQ01000011">
    <property type="protein sequence ID" value="RZS32832.1"/>
    <property type="molecule type" value="Genomic_DNA"/>
</dbReference>
<proteinExistence type="predicted"/>
<dbReference type="InterPro" id="IPR029063">
    <property type="entry name" value="SAM-dependent_MTases_sf"/>
</dbReference>